<evidence type="ECO:0000313" key="2">
    <source>
        <dbReference type="Proteomes" id="UP001203036"/>
    </source>
</evidence>
<accession>A0ACC5ZY44</accession>
<proteinExistence type="predicted"/>
<evidence type="ECO:0000313" key="1">
    <source>
        <dbReference type="EMBL" id="MCM2563261.1"/>
    </source>
</evidence>
<dbReference type="Proteomes" id="UP001203036">
    <property type="component" value="Unassembled WGS sequence"/>
</dbReference>
<dbReference type="EMBL" id="JAMQGO010000010">
    <property type="protein sequence ID" value="MCM2563261.1"/>
    <property type="molecule type" value="Genomic_DNA"/>
</dbReference>
<sequence length="74" mass="8585">MTEQERQKQVYEQAMAKIREKERVEQGFAGGLVAVALGMQEIDKLESWGEWARTFCFLFAMALPPFFVWAVLLE</sequence>
<protein>
    <submittedName>
        <fullName evidence="1">Uncharacterized protein</fullName>
    </submittedName>
</protein>
<comment type="caution">
    <text evidence="1">The sequence shown here is derived from an EMBL/GenBank/DDBJ whole genome shotgun (WGS) entry which is preliminary data.</text>
</comment>
<organism evidence="1 2">
    <name type="scientific">Lutimaribacter degradans</name>
    <dbReference type="NCBI Taxonomy" id="2945989"/>
    <lineage>
        <taxon>Bacteria</taxon>
        <taxon>Pseudomonadati</taxon>
        <taxon>Pseudomonadota</taxon>
        <taxon>Alphaproteobacteria</taxon>
        <taxon>Rhodobacterales</taxon>
        <taxon>Roseobacteraceae</taxon>
        <taxon>Lutimaribacter</taxon>
    </lineage>
</organism>
<keyword evidence="2" id="KW-1185">Reference proteome</keyword>
<reference evidence="1" key="1">
    <citation type="submission" date="2022-06" db="EMBL/GenBank/DDBJ databases">
        <title>Lutimaribacter sp. EGI FJ00013, a novel bacterium isolated from a salt lake sediment enrichment.</title>
        <authorList>
            <person name="Gao L."/>
            <person name="Fang B.-Z."/>
            <person name="Li W.-J."/>
        </authorList>
    </citation>
    <scope>NUCLEOTIDE SEQUENCE</scope>
    <source>
        <strain evidence="1">EGI FJ00013</strain>
    </source>
</reference>
<name>A0ACC5ZY44_9RHOB</name>
<gene>
    <name evidence="1" type="ORF">M8744_13980</name>
</gene>